<gene>
    <name evidence="3" type="ORF">J0S82_014693</name>
</gene>
<dbReference type="Pfam" id="PF17823">
    <property type="entry name" value="DUF5585"/>
    <property type="match status" value="1"/>
</dbReference>
<feature type="compositionally biased region" description="Low complexity" evidence="1">
    <location>
        <begin position="418"/>
        <end position="442"/>
    </location>
</feature>
<proteinExistence type="predicted"/>
<evidence type="ECO:0000313" key="3">
    <source>
        <dbReference type="EMBL" id="KAG8522696.1"/>
    </source>
</evidence>
<feature type="compositionally biased region" description="Low complexity" evidence="1">
    <location>
        <begin position="188"/>
        <end position="206"/>
    </location>
</feature>
<comment type="caution">
    <text evidence="3">The sequence shown here is derived from an EMBL/GenBank/DDBJ whole genome shotgun (WGS) entry which is preliminary data.</text>
</comment>
<evidence type="ECO:0000256" key="2">
    <source>
        <dbReference type="SAM" id="Phobius"/>
    </source>
</evidence>
<feature type="region of interest" description="Disordered" evidence="1">
    <location>
        <begin position="762"/>
        <end position="786"/>
    </location>
</feature>
<feature type="compositionally biased region" description="Low complexity" evidence="1">
    <location>
        <begin position="398"/>
        <end position="408"/>
    </location>
</feature>
<feature type="compositionally biased region" description="Low complexity" evidence="1">
    <location>
        <begin position="375"/>
        <end position="390"/>
    </location>
</feature>
<dbReference type="Proteomes" id="UP000700334">
    <property type="component" value="Unassembled WGS sequence"/>
</dbReference>
<keyword evidence="2" id="KW-0472">Membrane</keyword>
<feature type="region of interest" description="Disordered" evidence="1">
    <location>
        <begin position="598"/>
        <end position="624"/>
    </location>
</feature>
<keyword evidence="2" id="KW-1133">Transmembrane helix</keyword>
<reference evidence="3" key="1">
    <citation type="journal article" date="2021" name="Evol. Appl.">
        <title>The genome of the Pyrenean desman and the effects of bottlenecks and inbreeding on the genomic landscape of an endangered species.</title>
        <authorList>
            <person name="Escoda L."/>
            <person name="Castresana J."/>
        </authorList>
    </citation>
    <scope>NUCLEOTIDE SEQUENCE</scope>
    <source>
        <strain evidence="3">IBE-C5619</strain>
    </source>
</reference>
<dbReference type="EMBL" id="JAGFMF010011432">
    <property type="protein sequence ID" value="KAG8522696.1"/>
    <property type="molecule type" value="Genomic_DNA"/>
</dbReference>
<evidence type="ECO:0000256" key="1">
    <source>
        <dbReference type="SAM" id="MobiDB-lite"/>
    </source>
</evidence>
<feature type="compositionally biased region" description="Low complexity" evidence="1">
    <location>
        <begin position="358"/>
        <end position="368"/>
    </location>
</feature>
<feature type="region of interest" description="Disordered" evidence="1">
    <location>
        <begin position="188"/>
        <end position="460"/>
    </location>
</feature>
<feature type="compositionally biased region" description="Low complexity" evidence="1">
    <location>
        <begin position="236"/>
        <end position="274"/>
    </location>
</feature>
<accession>A0A8J6DVV2</accession>
<keyword evidence="4" id="KW-1185">Reference proteome</keyword>
<name>A0A8J6DVV2_GALPY</name>
<feature type="compositionally biased region" description="Low complexity" evidence="1">
    <location>
        <begin position="611"/>
        <end position="624"/>
    </location>
</feature>
<feature type="region of interest" description="Disordered" evidence="1">
    <location>
        <begin position="68"/>
        <end position="140"/>
    </location>
</feature>
<feature type="compositionally biased region" description="Polar residues" evidence="1">
    <location>
        <begin position="725"/>
        <end position="735"/>
    </location>
</feature>
<feature type="region of interest" description="Disordered" evidence="1">
    <location>
        <begin position="675"/>
        <end position="744"/>
    </location>
</feature>
<feature type="compositionally biased region" description="Basic residues" evidence="1">
    <location>
        <begin position="117"/>
        <end position="128"/>
    </location>
</feature>
<feature type="compositionally biased region" description="Low complexity" evidence="1">
    <location>
        <begin position="281"/>
        <end position="290"/>
    </location>
</feature>
<dbReference type="OrthoDB" id="10071013at2759"/>
<organism evidence="3 4">
    <name type="scientific">Galemys pyrenaicus</name>
    <name type="common">Iberian desman</name>
    <name type="synonym">Pyrenean desman</name>
    <dbReference type="NCBI Taxonomy" id="202257"/>
    <lineage>
        <taxon>Eukaryota</taxon>
        <taxon>Metazoa</taxon>
        <taxon>Chordata</taxon>
        <taxon>Craniata</taxon>
        <taxon>Vertebrata</taxon>
        <taxon>Euteleostomi</taxon>
        <taxon>Mammalia</taxon>
        <taxon>Eutheria</taxon>
        <taxon>Laurasiatheria</taxon>
        <taxon>Eulipotyphla</taxon>
        <taxon>Talpidae</taxon>
        <taxon>Galemys</taxon>
    </lineage>
</organism>
<feature type="compositionally biased region" description="Low complexity" evidence="1">
    <location>
        <begin position="707"/>
        <end position="720"/>
    </location>
</feature>
<evidence type="ECO:0000313" key="4">
    <source>
        <dbReference type="Proteomes" id="UP000700334"/>
    </source>
</evidence>
<protein>
    <submittedName>
        <fullName evidence="3">Uncharacterized protein</fullName>
    </submittedName>
</protein>
<feature type="transmembrane region" description="Helical" evidence="2">
    <location>
        <begin position="480"/>
        <end position="501"/>
    </location>
</feature>
<dbReference type="AlphaFoldDB" id="A0A8J6DVV2"/>
<keyword evidence="2" id="KW-0812">Transmembrane</keyword>
<dbReference type="PRINTS" id="PR01217">
    <property type="entry name" value="PRICHEXTENSN"/>
</dbReference>
<dbReference type="InterPro" id="IPR041056">
    <property type="entry name" value="DUF5585"/>
</dbReference>
<feature type="compositionally biased region" description="Low complexity" evidence="1">
    <location>
        <begin position="94"/>
        <end position="110"/>
    </location>
</feature>
<sequence>MRIAGLGHWGVGPGGTGLRWWLELRLWPPPGFTLNGPQGLCWPAFTVPRGPPKCGRHRSGARPHMRSLTCHGLGGPPAARTPCKASSRRQGPSAPWRRAPPAGRAPRAAASEPWARRQGRARSLRRGRPGASGTPRPRPQLSRKMWTAFVLLWVPALSLSLTVEPPDARHLVNGTVRAIYGTSENVTVATPVVPGPGPSVTSPDPSAGTAGRTPGTEGSTDATAGGAPNRTVSPTPARQAASSSAVPSSPAESTVAPSGVTTTGASPGGSSPRAAAPPTPATGVWATAGAEPATASPAGTRVPPRTTPSPAAAKPVPPTSARAPSPAPPSTHGLPGDSLTTQPAASGADETVSTPRNTTPESAPTSGSPTPPAARTPSGAQAGAPAASTPPARPTSPSPAAATTSPATSPSPAPEGPGTPQTPEQPEPAATPGTSSATPTPGRTGGPERPTTDSCPHGTQGQYLVVTTEPLSQPPANQNFLLAVLVLGVALFVAVVALLALQAYESYRRRDYAQVDYLINGMYADSELHACEPSRPSAGTASTKPLVLGPGRGSLAAGRRQHLARRPASGKAPGMPRNWRALVTRAVGEPTAAVLRAQAGSGGSRQPTVPPASRALPLPAGSSLAPPEARPVVTLAPEHFSMCELQAFPEVSSIPGGLLSICATTHGLSLLRTGDAPRPEVRGSEQPLPLPITSDGGRTAQQNKTLAPSAAPRAVSPPEAILGNTPGNKMSQNRRAASGAEAASSWLRCPQARAPFGVLQTRPRKRPAKPTAFKQPGACRTGRPKPGSGWPPLWVVSAERAVQAQAPANRCACFPLQKGEDEASVFPAAAQFRCSRTCRWPHRHRAPPLCRA</sequence>